<dbReference type="GO" id="GO:0005634">
    <property type="term" value="C:nucleus"/>
    <property type="evidence" value="ECO:0007669"/>
    <property type="project" value="TreeGrafter"/>
</dbReference>
<protein>
    <submittedName>
        <fullName evidence="2">Uncharacterized protein</fullName>
    </submittedName>
</protein>
<dbReference type="Proteomes" id="UP001314263">
    <property type="component" value="Unassembled WGS sequence"/>
</dbReference>
<sequence length="303" mass="32478">MDQLGGYGSDAGSDSDGAPVIQADGVQDPNLHTEQPGESGPLLSKLPAPKKKRRPILLTALARPIPDSESDEEEKQRKKRRKADTKGKSLNEVLPAPKNASSTMGMLGAGTGSRLMGTAQDNDADFKWRPPTGDGVLRKADDYQADDNEVFRVDEDVPVSSAAYPPAAAGAPAATNGGHAPAHYSAAAGALAAPAASQGLRRPPGADAIFEGLNMEIKEVRQEDLTRMDIRKREAMNATRTAFGADYEANLRKEAGPNPEKVARRKHQISSLYHQAKMKELELLESKSQGIKTKAETQAKYGW</sequence>
<reference evidence="2 3" key="1">
    <citation type="submission" date="2023-10" db="EMBL/GenBank/DDBJ databases">
        <authorList>
            <person name="Maclean D."/>
            <person name="Macfadyen A."/>
        </authorList>
    </citation>
    <scope>NUCLEOTIDE SEQUENCE [LARGE SCALE GENOMIC DNA]</scope>
</reference>
<dbReference type="Pfam" id="PF10253">
    <property type="entry name" value="PRCC"/>
    <property type="match status" value="1"/>
</dbReference>
<name>A0AAV1IJX2_9CHLO</name>
<dbReference type="PANTHER" id="PTHR13621:SF2">
    <property type="entry name" value="PROLINE-RICH PROTEIN PRCC"/>
    <property type="match status" value="1"/>
</dbReference>
<comment type="caution">
    <text evidence="2">The sequence shown here is derived from an EMBL/GenBank/DDBJ whole genome shotgun (WGS) entry which is preliminary data.</text>
</comment>
<evidence type="ECO:0000313" key="2">
    <source>
        <dbReference type="EMBL" id="CAK0786510.1"/>
    </source>
</evidence>
<gene>
    <name evidence="2" type="ORF">CVIRNUC_009723</name>
</gene>
<evidence type="ECO:0000256" key="1">
    <source>
        <dbReference type="SAM" id="MobiDB-lite"/>
    </source>
</evidence>
<organism evidence="2 3">
    <name type="scientific">Coccomyxa viridis</name>
    <dbReference type="NCBI Taxonomy" id="1274662"/>
    <lineage>
        <taxon>Eukaryota</taxon>
        <taxon>Viridiplantae</taxon>
        <taxon>Chlorophyta</taxon>
        <taxon>core chlorophytes</taxon>
        <taxon>Trebouxiophyceae</taxon>
        <taxon>Trebouxiophyceae incertae sedis</taxon>
        <taxon>Coccomyxaceae</taxon>
        <taxon>Coccomyxa</taxon>
    </lineage>
</organism>
<evidence type="ECO:0000313" key="3">
    <source>
        <dbReference type="Proteomes" id="UP001314263"/>
    </source>
</evidence>
<accession>A0AAV1IJX2</accession>
<dbReference type="InterPro" id="IPR018800">
    <property type="entry name" value="PRCC"/>
</dbReference>
<proteinExistence type="predicted"/>
<feature type="region of interest" description="Disordered" evidence="1">
    <location>
        <begin position="1"/>
        <end position="133"/>
    </location>
</feature>
<dbReference type="AlphaFoldDB" id="A0AAV1IJX2"/>
<keyword evidence="3" id="KW-1185">Reference proteome</keyword>
<dbReference type="EMBL" id="CAUYUE010000014">
    <property type="protein sequence ID" value="CAK0786510.1"/>
    <property type="molecule type" value="Genomic_DNA"/>
</dbReference>
<dbReference type="PANTHER" id="PTHR13621">
    <property type="entry name" value="PROLINE-RICH PROTEIN PRCC"/>
    <property type="match status" value="1"/>
</dbReference>